<evidence type="ECO:0000313" key="2">
    <source>
        <dbReference type="Proteomes" id="UP000518266"/>
    </source>
</evidence>
<evidence type="ECO:0000313" key="1">
    <source>
        <dbReference type="EMBL" id="KAF3850191.1"/>
    </source>
</evidence>
<dbReference type="Proteomes" id="UP000518266">
    <property type="component" value="Unassembled WGS sequence"/>
</dbReference>
<reference evidence="1 2" key="1">
    <citation type="submission" date="2020-03" db="EMBL/GenBank/DDBJ databases">
        <title>Dissostichus mawsoni Genome sequencing and assembly.</title>
        <authorList>
            <person name="Park H."/>
        </authorList>
    </citation>
    <scope>NUCLEOTIDE SEQUENCE [LARGE SCALE GENOMIC DNA]</scope>
    <source>
        <strain evidence="1">DM0001</strain>
        <tissue evidence="1">Muscle</tissue>
    </source>
</reference>
<sequence>MLEVKSLFLFRVITKHHDFRSICTVESLLSLRLSLRLSPTGLDMGLMQIPGALDVPAPAAETQDPPSTLALFSTFTLTVCRLRADGGGRRRWDWCPGAAGAGSCVAPSECCGTPGTVGRRGAGSEDEVMRTGEDMEKLDPPLTLLPSTGDWRPGVEGEKGFPGTRGLPPDPGLPRCILGDIKEVGVVVRGLIRGGAADLLRTGSIGSQVACGCGGAVSVGGGGRVGVVVGGLEAGGGEA</sequence>
<dbReference type="AlphaFoldDB" id="A0A7J5YMG5"/>
<proteinExistence type="predicted"/>
<name>A0A7J5YMG5_DISMA</name>
<comment type="caution">
    <text evidence="1">The sequence shown here is derived from an EMBL/GenBank/DDBJ whole genome shotgun (WGS) entry which is preliminary data.</text>
</comment>
<protein>
    <submittedName>
        <fullName evidence="1">Uncharacterized protein</fullName>
    </submittedName>
</protein>
<gene>
    <name evidence="1" type="ORF">F7725_019910</name>
</gene>
<dbReference type="EMBL" id="JAAKFY010000011">
    <property type="protein sequence ID" value="KAF3850191.1"/>
    <property type="molecule type" value="Genomic_DNA"/>
</dbReference>
<organism evidence="1 2">
    <name type="scientific">Dissostichus mawsoni</name>
    <name type="common">Antarctic cod</name>
    <dbReference type="NCBI Taxonomy" id="36200"/>
    <lineage>
        <taxon>Eukaryota</taxon>
        <taxon>Metazoa</taxon>
        <taxon>Chordata</taxon>
        <taxon>Craniata</taxon>
        <taxon>Vertebrata</taxon>
        <taxon>Euteleostomi</taxon>
        <taxon>Actinopterygii</taxon>
        <taxon>Neopterygii</taxon>
        <taxon>Teleostei</taxon>
        <taxon>Neoteleostei</taxon>
        <taxon>Acanthomorphata</taxon>
        <taxon>Eupercaria</taxon>
        <taxon>Perciformes</taxon>
        <taxon>Notothenioidei</taxon>
        <taxon>Nototheniidae</taxon>
        <taxon>Dissostichus</taxon>
    </lineage>
</organism>
<keyword evidence="2" id="KW-1185">Reference proteome</keyword>
<accession>A0A7J5YMG5</accession>